<evidence type="ECO:0000313" key="3">
    <source>
        <dbReference type="Proteomes" id="UP000187203"/>
    </source>
</evidence>
<name>A0A1R3K9X4_9ROSI</name>
<dbReference type="GO" id="GO:0016301">
    <property type="term" value="F:kinase activity"/>
    <property type="evidence" value="ECO:0007669"/>
    <property type="project" value="UniProtKB-KW"/>
</dbReference>
<accession>A0A1R3K9X4</accession>
<organism evidence="2 3">
    <name type="scientific">Corchorus olitorius</name>
    <dbReference type="NCBI Taxonomy" id="93759"/>
    <lineage>
        <taxon>Eukaryota</taxon>
        <taxon>Viridiplantae</taxon>
        <taxon>Streptophyta</taxon>
        <taxon>Embryophyta</taxon>
        <taxon>Tracheophyta</taxon>
        <taxon>Spermatophyta</taxon>
        <taxon>Magnoliopsida</taxon>
        <taxon>eudicotyledons</taxon>
        <taxon>Gunneridae</taxon>
        <taxon>Pentapetalae</taxon>
        <taxon>rosids</taxon>
        <taxon>malvids</taxon>
        <taxon>Malvales</taxon>
        <taxon>Malvaceae</taxon>
        <taxon>Grewioideae</taxon>
        <taxon>Apeibeae</taxon>
        <taxon>Corchorus</taxon>
    </lineage>
</organism>
<evidence type="ECO:0000256" key="1">
    <source>
        <dbReference type="SAM" id="Phobius"/>
    </source>
</evidence>
<comment type="caution">
    <text evidence="2">The sequence shown here is derived from an EMBL/GenBank/DDBJ whole genome shotgun (WGS) entry which is preliminary data.</text>
</comment>
<feature type="transmembrane region" description="Helical" evidence="1">
    <location>
        <begin position="72"/>
        <end position="89"/>
    </location>
</feature>
<dbReference type="AlphaFoldDB" id="A0A1R3K9X4"/>
<proteinExistence type="predicted"/>
<keyword evidence="3" id="KW-1185">Reference proteome</keyword>
<keyword evidence="2" id="KW-0418">Kinase</keyword>
<keyword evidence="1" id="KW-0472">Membrane</keyword>
<keyword evidence="1" id="KW-0812">Transmembrane</keyword>
<reference evidence="3" key="1">
    <citation type="submission" date="2013-09" db="EMBL/GenBank/DDBJ databases">
        <title>Corchorus olitorius genome sequencing.</title>
        <authorList>
            <person name="Alam M."/>
            <person name="Haque M.S."/>
            <person name="Islam M.S."/>
            <person name="Emdad E.M."/>
            <person name="Islam M.M."/>
            <person name="Ahmed B."/>
            <person name="Halim A."/>
            <person name="Hossen Q.M.M."/>
            <person name="Hossain M.Z."/>
            <person name="Ahmed R."/>
            <person name="Khan M.M."/>
            <person name="Islam R."/>
            <person name="Rashid M.M."/>
            <person name="Khan S.A."/>
            <person name="Rahman M.S."/>
            <person name="Alam M."/>
            <person name="Yahiya A.S."/>
            <person name="Khan M.S."/>
            <person name="Azam M.S."/>
            <person name="Haque T."/>
            <person name="Lashkar M.Z.H."/>
            <person name="Akhand A.I."/>
            <person name="Morshed G."/>
            <person name="Roy S."/>
            <person name="Uddin K.S."/>
            <person name="Rabeya T."/>
            <person name="Hossain A.S."/>
            <person name="Chowdhury A."/>
            <person name="Snigdha A.R."/>
            <person name="Mortoza M.S."/>
            <person name="Matin S.A."/>
            <person name="Hoque S.M.E."/>
            <person name="Islam M.K."/>
            <person name="Roy D.K."/>
            <person name="Haider R."/>
            <person name="Moosa M.M."/>
            <person name="Elias S.M."/>
            <person name="Hasan A.M."/>
            <person name="Jahan S."/>
            <person name="Shafiuddin M."/>
            <person name="Mahmood N."/>
            <person name="Shommy N.S."/>
        </authorList>
    </citation>
    <scope>NUCLEOTIDE SEQUENCE [LARGE SCALE GENOMIC DNA]</scope>
    <source>
        <strain evidence="3">cv. O-4</strain>
    </source>
</reference>
<gene>
    <name evidence="2" type="ORF">COLO4_10166</name>
</gene>
<dbReference type="Proteomes" id="UP000187203">
    <property type="component" value="Unassembled WGS sequence"/>
</dbReference>
<dbReference type="EMBL" id="AWUE01014395">
    <property type="protein sequence ID" value="OMP03839.1"/>
    <property type="molecule type" value="Genomic_DNA"/>
</dbReference>
<evidence type="ECO:0000313" key="2">
    <source>
        <dbReference type="EMBL" id="OMP03839.1"/>
    </source>
</evidence>
<sequence>MTATAASTVSSSTAKTSALRHIRVPVQTLALNCIKTSVAMEFPMVIFMARLTSLKKKQGCKLRQRKFLTRHALKISLVLAMVLVCISRLKDGSWSA</sequence>
<keyword evidence="2" id="KW-0808">Transferase</keyword>
<protein>
    <submittedName>
        <fullName evidence="2">Wall-associated kinase-like protein</fullName>
    </submittedName>
</protein>
<keyword evidence="1" id="KW-1133">Transmembrane helix</keyword>